<sequence length="206" mass="23504">MTNKPFSESCEQNKEPILSVIKQWFNQPDATLLEIGSGTGQHASYFPQFLDKLFWQPSDIAENQHSIKAWCSHAQLSNVHPPLILNVSQNEWPIESYDYVFSANTVHIMAWNEVKAMFAGIRKVLKLKGIFCLYGPFNYNSQCTSLSNAQFDQWLKSRNPNSGIRDFEALCELGESGSQHRPLKLLMDHEMPANNRILVFQSIAPK</sequence>
<gene>
    <name evidence="1" type="ORF">MNBD_GAMMA23-467</name>
</gene>
<reference evidence="1" key="1">
    <citation type="submission" date="2018-06" db="EMBL/GenBank/DDBJ databases">
        <authorList>
            <person name="Zhirakovskaya E."/>
        </authorList>
    </citation>
    <scope>NUCLEOTIDE SEQUENCE</scope>
</reference>
<evidence type="ECO:0000313" key="1">
    <source>
        <dbReference type="EMBL" id="VAW95138.1"/>
    </source>
</evidence>
<dbReference type="Gene3D" id="3.40.50.150">
    <property type="entry name" value="Vaccinia Virus protein VP39"/>
    <property type="match status" value="1"/>
</dbReference>
<dbReference type="InterPro" id="IPR029063">
    <property type="entry name" value="SAM-dependent_MTases_sf"/>
</dbReference>
<protein>
    <recommendedName>
        <fullName evidence="2">SAM-dependent methyltransferase</fullName>
    </recommendedName>
</protein>
<dbReference type="AlphaFoldDB" id="A0A3B0ZNV1"/>
<name>A0A3B0ZNV1_9ZZZZ</name>
<dbReference type="EMBL" id="UOFT01000042">
    <property type="protein sequence ID" value="VAW95138.1"/>
    <property type="molecule type" value="Genomic_DNA"/>
</dbReference>
<dbReference type="Pfam" id="PF06080">
    <property type="entry name" value="DUF938"/>
    <property type="match status" value="1"/>
</dbReference>
<dbReference type="SUPFAM" id="SSF53335">
    <property type="entry name" value="S-adenosyl-L-methionine-dependent methyltransferases"/>
    <property type="match status" value="1"/>
</dbReference>
<proteinExistence type="predicted"/>
<dbReference type="PANTHER" id="PTHR20974">
    <property type="entry name" value="UPF0585 PROTEIN CG18661"/>
    <property type="match status" value="1"/>
</dbReference>
<accession>A0A3B0ZNV1</accession>
<evidence type="ECO:0008006" key="2">
    <source>
        <dbReference type="Google" id="ProtNLM"/>
    </source>
</evidence>
<organism evidence="1">
    <name type="scientific">hydrothermal vent metagenome</name>
    <dbReference type="NCBI Taxonomy" id="652676"/>
    <lineage>
        <taxon>unclassified sequences</taxon>
        <taxon>metagenomes</taxon>
        <taxon>ecological metagenomes</taxon>
    </lineage>
</organism>
<dbReference type="InterPro" id="IPR010342">
    <property type="entry name" value="DUF938"/>
</dbReference>
<dbReference type="CDD" id="cd02440">
    <property type="entry name" value="AdoMet_MTases"/>
    <property type="match status" value="1"/>
</dbReference>
<dbReference type="PANTHER" id="PTHR20974:SF0">
    <property type="entry name" value="UPF0585 PROTEIN CG18661"/>
    <property type="match status" value="1"/>
</dbReference>